<feature type="region of interest" description="Disordered" evidence="1">
    <location>
        <begin position="2071"/>
        <end position="2102"/>
    </location>
</feature>
<evidence type="ECO:0000256" key="3">
    <source>
        <dbReference type="SAM" id="SignalP"/>
    </source>
</evidence>
<feature type="compositionally biased region" description="Basic and acidic residues" evidence="1">
    <location>
        <begin position="827"/>
        <end position="838"/>
    </location>
</feature>
<keyword evidence="2" id="KW-0472">Membrane</keyword>
<feature type="region of interest" description="Disordered" evidence="1">
    <location>
        <begin position="100"/>
        <end position="195"/>
    </location>
</feature>
<feature type="transmembrane region" description="Helical" evidence="2">
    <location>
        <begin position="798"/>
        <end position="819"/>
    </location>
</feature>
<evidence type="ECO:0008006" key="6">
    <source>
        <dbReference type="Google" id="ProtNLM"/>
    </source>
</evidence>
<feature type="region of interest" description="Disordered" evidence="1">
    <location>
        <begin position="352"/>
        <end position="383"/>
    </location>
</feature>
<name>A0A5C3E827_9BASI</name>
<feature type="compositionally biased region" description="Polar residues" evidence="1">
    <location>
        <begin position="274"/>
        <end position="284"/>
    </location>
</feature>
<keyword evidence="2" id="KW-0812">Transmembrane</keyword>
<feature type="region of interest" description="Disordered" evidence="1">
    <location>
        <begin position="2139"/>
        <end position="2171"/>
    </location>
</feature>
<dbReference type="OrthoDB" id="2556855at2759"/>
<keyword evidence="3" id="KW-0732">Signal</keyword>
<feature type="transmembrane region" description="Helical" evidence="2">
    <location>
        <begin position="1536"/>
        <end position="1558"/>
    </location>
</feature>
<feature type="region of interest" description="Disordered" evidence="1">
    <location>
        <begin position="827"/>
        <end position="851"/>
    </location>
</feature>
<feature type="transmembrane region" description="Helical" evidence="2">
    <location>
        <begin position="908"/>
        <end position="929"/>
    </location>
</feature>
<organism evidence="4 5">
    <name type="scientific">Ustilago trichophora</name>
    <dbReference type="NCBI Taxonomy" id="86804"/>
    <lineage>
        <taxon>Eukaryota</taxon>
        <taxon>Fungi</taxon>
        <taxon>Dikarya</taxon>
        <taxon>Basidiomycota</taxon>
        <taxon>Ustilaginomycotina</taxon>
        <taxon>Ustilaginomycetes</taxon>
        <taxon>Ustilaginales</taxon>
        <taxon>Ustilaginaceae</taxon>
        <taxon>Ustilago</taxon>
    </lineage>
</organism>
<proteinExistence type="predicted"/>
<dbReference type="Proteomes" id="UP000324022">
    <property type="component" value="Unassembled WGS sequence"/>
</dbReference>
<keyword evidence="2" id="KW-1133">Transmembrane helix</keyword>
<feature type="compositionally biased region" description="Low complexity" evidence="1">
    <location>
        <begin position="2157"/>
        <end position="2171"/>
    </location>
</feature>
<keyword evidence="5" id="KW-1185">Reference proteome</keyword>
<accession>A0A5C3E827</accession>
<feature type="region of interest" description="Disordered" evidence="1">
    <location>
        <begin position="1225"/>
        <end position="1259"/>
    </location>
</feature>
<evidence type="ECO:0000313" key="4">
    <source>
        <dbReference type="EMBL" id="SPO26893.1"/>
    </source>
</evidence>
<feature type="region of interest" description="Disordered" evidence="1">
    <location>
        <begin position="761"/>
        <end position="792"/>
    </location>
</feature>
<feature type="region of interest" description="Disordered" evidence="1">
    <location>
        <begin position="1457"/>
        <end position="1476"/>
    </location>
</feature>
<gene>
    <name evidence="4" type="ORF">UTRI_10356_B</name>
</gene>
<feature type="transmembrane region" description="Helical" evidence="2">
    <location>
        <begin position="1421"/>
        <end position="1441"/>
    </location>
</feature>
<feature type="region of interest" description="Disordered" evidence="1">
    <location>
        <begin position="465"/>
        <end position="490"/>
    </location>
</feature>
<feature type="transmembrane region" description="Helical" evidence="2">
    <location>
        <begin position="618"/>
        <end position="642"/>
    </location>
</feature>
<dbReference type="PROSITE" id="PS51257">
    <property type="entry name" value="PROKAR_LIPOPROTEIN"/>
    <property type="match status" value="1"/>
</dbReference>
<feature type="compositionally biased region" description="Basic and acidic residues" evidence="1">
    <location>
        <begin position="2088"/>
        <end position="2102"/>
    </location>
</feature>
<feature type="compositionally biased region" description="Polar residues" evidence="1">
    <location>
        <begin position="556"/>
        <end position="565"/>
    </location>
</feature>
<feature type="region of interest" description="Disordered" evidence="1">
    <location>
        <begin position="1785"/>
        <end position="1811"/>
    </location>
</feature>
<evidence type="ECO:0000256" key="1">
    <source>
        <dbReference type="SAM" id="MobiDB-lite"/>
    </source>
</evidence>
<feature type="transmembrane region" description="Helical" evidence="2">
    <location>
        <begin position="1751"/>
        <end position="1773"/>
    </location>
</feature>
<feature type="transmembrane region" description="Helical" evidence="2">
    <location>
        <begin position="2017"/>
        <end position="2039"/>
    </location>
</feature>
<evidence type="ECO:0000256" key="2">
    <source>
        <dbReference type="SAM" id="Phobius"/>
    </source>
</evidence>
<sequence>MRFLFFFAAAYVLMAAVACQPLREAKAELQFSKKAYRNPPKPPNRARSASPKVRRRIKAMLETAGEAVSGFVSRFRSGDAGAKAADEAIEAIGRRRDPLFTTKPKARPFGSSDTFYEPSTIGPESPDSSTPKPFQFSGQEAGYVGDTDRNSRTSKLYDRPSLSSILGPEADKAGSKVRPATETEVEGQEDKPKHIWEDPKNRKTMVIAASVSLLATLLITRQVQQNIDTTNNLNAAIASTQAQNEAASQQALAENEALEAGGSGRSTFQRRDQSLSATSHNQLSKRGGPFNKAGEAIGKVGTRIRGSWHNFKLLWLKSAVLRFSVLWGTAILTASSITGGILYHDHLKDKKHKSELQAEPQAEPPIAPPPPEHPNHTHKKRSIDPSIAGASHAQVKLEKRFNPFRAVSECFQRTSVVEQARAVRDIVQRYPMEAKRVMIKYIMGASAFLGVAGALLYYEIRGSRQPAPEPELPTNQAVPGTPSPPTAASPPAEQFIHARLYKRSIHVDQSLTPEETSSEHKPAKLQNRLSKRRAPLFAVDELAKGAQEASEKTPLLHSTSMSEKATSVIPKEFSPKPLKQIEEKAHPAPHEERFRKATYPIPDEERNLKEPSRITEQIIYGLAITVAGLTFSGIMEGGAYLLGAPWTREHKEQAERDARFLDWYKAHSQDDATLHKRDSITVNFRRLSKRMMDTSHTLARSQMLASDAGLASPQTVAAAHSAMQRQEQLDSKLSKRAPTLADLRIATENALEALRNRNRRLQMGPELPRVQRRPPRPVHQLGRNPPRRNAQLTRKQQIALIAVVSTMYFGPVIAAILFARYHHQKLDQNRKQQEREKNNQQQNPGLSKRALSSADILLAEDDMEALRTRVRRLARDQGSGRAQRRPPLLERTLGQDPGLNAELTKAEIALYTSMAVVVAAATAAVFLTVRHSQATRSGQHWKEQEGEKFHHRRDPELSKRGISFEELKTASEDAFEALKSSIERWKRLRQIRRARRRLLLPVHTLGQNPRNTMTRPMLTWKQEVAIYVALFAISGTLGYYYAKKLYEIEEEHRRRKKAQEENRQRHNPGLSKRGLSLGSLGELKIASEDAVEALRIRLRRWQRQRWRDQYLRRGRPRPLLPVYTLGQHPKPGPLLTRKQELALFAALISVTSLITFFVAKKPVIEQNRRRKKEAQERNRKLLHKRASASGSQHHAEHSLQAFAPAETTNERVSSELRPQSGIQLGSQAVPQPVPQPVFQRGPQSVPQLGPEHGPQPRPQNEQLTALEKLFKYKIRVAVLAGGTSAVIYGFVKLLQWIDKGDKKAEKNIQRRGLYPRSIEEQRSQARQLWKRAIASPLIEAELEKASDTLVIKRVKSLIDKRYSAGELCSAAKSSMRFPPLFKRGDVGDAAAESCGEVIQRLRDAIRRSDERRRKLRKIARWTQLGGLGLLLVELLGLAIYIHTPAGRRMLEEYHRTHPRADTTSGTEVDSTRPLQKRSRDLVKRAIGRSIMPAAAEQVEQALEVLGNPAAEERLRDTLQDQQEQRNSRLAGQAGRYTLYGTGTAAGLAAVAFVIWQVVKAGHSVASKDKPGGQYAGTEHFSSKRDHVLAKRVNPPIRPLTEEEVAQAIEALGRPIQEDLWLARWRAWRQLRIRRGLEKASKIAWYVSLGDEMKLKAMRSSPHFNRHDDTNPVGEVISPKQQHKRDRILVKRKLPRIMKSRPVLPVTEEKLEQAVEVIGDPDLEERMRIRYQQIEERRQADRRERNIRRAKSAAKFVIGVASAIGGIALLDWWFTPESSRKEARRVHQLHRRNDDTNPADEVRPTKQQHKRDHVLVKRSGVAPVSEALEDEAVARTGNPQLEERVALAKIYATIAGIATAVYGCAAAIGIGIYKLVDRAIKRKEKARNDHHKRADIFPVAEVDMIAAQEVTGNPLHVLWRQKVALFCDKFSKGLATTAAVLGIGTGVAYLIHEAYKHLGPGRDKSDQYMSKRDMVPTKRDVQAVAPVAEIELATSVEATIDPRYEEWKHKAATICKRVILGVAAMVTALGAGLGIGYFSYLHDKHDAARSTETDALPTAPIHDLIHLPSRQPRRLVKRSLPEAEESEEMMSKRESSATSDLVKRGENIATGPLILRVFRQVAIGTRRSGINFFELGASEEVKPQPQHQSHHRHRPHHPVSSSTSSLPPILTTSVPPGTIAKLMLSHPRWRESQRDIGTPPSGALSDHGQLHKRTVEAAAPEVQEKRGNSSATLRFPLLTVISLGALLAFKVKKGLAVSDHVERPYGDRRYFAHPPLYPMLRNRQRQTGWDGFPL</sequence>
<protein>
    <recommendedName>
        <fullName evidence="6">Transmembrane protein</fullName>
    </recommendedName>
</protein>
<feature type="region of interest" description="Disordered" evidence="1">
    <location>
        <begin position="548"/>
        <end position="568"/>
    </location>
</feature>
<evidence type="ECO:0000313" key="5">
    <source>
        <dbReference type="Proteomes" id="UP000324022"/>
    </source>
</evidence>
<feature type="region of interest" description="Disordered" evidence="1">
    <location>
        <begin position="872"/>
        <end position="895"/>
    </location>
</feature>
<feature type="region of interest" description="Disordered" evidence="1">
    <location>
        <begin position="247"/>
        <end position="294"/>
    </location>
</feature>
<feature type="region of interest" description="Disordered" evidence="1">
    <location>
        <begin position="33"/>
        <end position="53"/>
    </location>
</feature>
<feature type="compositionally biased region" description="Pro residues" evidence="1">
    <location>
        <begin position="362"/>
        <end position="372"/>
    </location>
</feature>
<feature type="compositionally biased region" description="Low complexity" evidence="1">
    <location>
        <begin position="247"/>
        <end position="260"/>
    </location>
</feature>
<feature type="transmembrane region" description="Helical" evidence="2">
    <location>
        <begin position="1849"/>
        <end position="1872"/>
    </location>
</feature>
<feature type="chain" id="PRO_5022730373" description="Transmembrane protein" evidence="3">
    <location>
        <begin position="20"/>
        <end position="2293"/>
    </location>
</feature>
<feature type="compositionally biased region" description="Basic residues" evidence="1">
    <location>
        <begin position="2147"/>
        <end position="2156"/>
    </location>
</feature>
<feature type="region of interest" description="Disordered" evidence="1">
    <location>
        <begin position="2187"/>
        <end position="2208"/>
    </location>
</feature>
<feature type="transmembrane region" description="Helical" evidence="2">
    <location>
        <begin position="1141"/>
        <end position="1159"/>
    </location>
</feature>
<feature type="compositionally biased region" description="Polar residues" evidence="1">
    <location>
        <begin position="126"/>
        <end position="138"/>
    </location>
</feature>
<feature type="transmembrane region" description="Helical" evidence="2">
    <location>
        <begin position="438"/>
        <end position="458"/>
    </location>
</feature>
<feature type="transmembrane region" description="Helical" evidence="2">
    <location>
        <begin position="319"/>
        <end position="343"/>
    </location>
</feature>
<feature type="compositionally biased region" description="Basic and acidic residues" evidence="1">
    <location>
        <begin position="1790"/>
        <end position="1803"/>
    </location>
</feature>
<feature type="compositionally biased region" description="Basic and acidic residues" evidence="1">
    <location>
        <begin position="146"/>
        <end position="158"/>
    </location>
</feature>
<feature type="transmembrane region" description="Helical" evidence="2">
    <location>
        <begin position="1024"/>
        <end position="1042"/>
    </location>
</feature>
<dbReference type="EMBL" id="OOIN01000016">
    <property type="protein sequence ID" value="SPO26893.1"/>
    <property type="molecule type" value="Genomic_DNA"/>
</dbReference>
<reference evidence="4 5" key="1">
    <citation type="submission" date="2018-03" db="EMBL/GenBank/DDBJ databases">
        <authorList>
            <person name="Guldener U."/>
        </authorList>
    </citation>
    <scope>NUCLEOTIDE SEQUENCE [LARGE SCALE GENOMIC DNA]</scope>
    <source>
        <strain evidence="4 5">NBRC100155</strain>
    </source>
</reference>
<feature type="signal peptide" evidence="3">
    <location>
        <begin position="1"/>
        <end position="19"/>
    </location>
</feature>